<evidence type="ECO:0000256" key="4">
    <source>
        <dbReference type="ARBA" id="ARBA00023242"/>
    </source>
</evidence>
<organism evidence="7">
    <name type="scientific">Anthurium amnicola</name>
    <dbReference type="NCBI Taxonomy" id="1678845"/>
    <lineage>
        <taxon>Eukaryota</taxon>
        <taxon>Viridiplantae</taxon>
        <taxon>Streptophyta</taxon>
        <taxon>Embryophyta</taxon>
        <taxon>Tracheophyta</taxon>
        <taxon>Spermatophyta</taxon>
        <taxon>Magnoliopsida</taxon>
        <taxon>Liliopsida</taxon>
        <taxon>Araceae</taxon>
        <taxon>Pothoideae</taxon>
        <taxon>Potheae</taxon>
        <taxon>Anthurium</taxon>
    </lineage>
</organism>
<feature type="non-terminal residue" evidence="7">
    <location>
        <position position="1"/>
    </location>
</feature>
<dbReference type="PROSITE" id="PS51519">
    <property type="entry name" value="RWP_RK"/>
    <property type="match status" value="1"/>
</dbReference>
<evidence type="ECO:0000313" key="7">
    <source>
        <dbReference type="EMBL" id="JAT58467.1"/>
    </source>
</evidence>
<dbReference type="PANTHER" id="PTHR48460:SF1">
    <property type="entry name" value="RWP-RK DOMAIN-CONTAINING PROTEIN"/>
    <property type="match status" value="1"/>
</dbReference>
<reference evidence="7" key="1">
    <citation type="submission" date="2015-07" db="EMBL/GenBank/DDBJ databases">
        <title>Transcriptome Assembly of Anthurium amnicola.</title>
        <authorList>
            <person name="Suzuki J."/>
        </authorList>
    </citation>
    <scope>NUCLEOTIDE SEQUENCE</scope>
</reference>
<keyword evidence="1" id="KW-0805">Transcription regulation</keyword>
<evidence type="ECO:0000259" key="6">
    <source>
        <dbReference type="PROSITE" id="PS51519"/>
    </source>
</evidence>
<dbReference type="AlphaFoldDB" id="A0A1D1YUX1"/>
<feature type="region of interest" description="Disordered" evidence="5">
    <location>
        <begin position="272"/>
        <end position="305"/>
    </location>
</feature>
<feature type="region of interest" description="Disordered" evidence="5">
    <location>
        <begin position="1"/>
        <end position="37"/>
    </location>
</feature>
<dbReference type="GO" id="GO:0003677">
    <property type="term" value="F:DNA binding"/>
    <property type="evidence" value="ECO:0007669"/>
    <property type="project" value="UniProtKB-KW"/>
</dbReference>
<sequence>SREGAGREDKAGEDRGLQREARLEEEEEAEAGEREKLSRWRRLLPHCSWPRCATPPSCPPPLLPSERSPPELGCPPPPPPPPPPQQQSGSSAAASAPGATRLSFDEVAKHFNIPIAEAATALGVCSSVLKRICRENGVVRWPYRKFLAGKTVDDIKKDAAREKGKELAGLSKIARDRVDQSAGTHSALGFPASSLVTSHIQEASKLQIGFSPPDIPQQQGRQPFEERHSMFQPLHGIPNYVDEFKYGFPVDGLSLSTPQWWGSCSSGSTGKSLQSEFPCEDEEPHTEKSSLNSPDKAREPGNKSKPVSLLCSVRKRAVVDGEESIKLGISRGYGRYRLGTNERSILIQIFKSSLPRQWK</sequence>
<evidence type="ECO:0000256" key="3">
    <source>
        <dbReference type="ARBA" id="ARBA00023163"/>
    </source>
</evidence>
<feature type="region of interest" description="Disordered" evidence="5">
    <location>
        <begin position="49"/>
        <end position="99"/>
    </location>
</feature>
<feature type="compositionally biased region" description="Low complexity" evidence="5">
    <location>
        <begin position="86"/>
        <end position="99"/>
    </location>
</feature>
<keyword evidence="3" id="KW-0804">Transcription</keyword>
<feature type="domain" description="RWP-RK" evidence="6">
    <location>
        <begin position="86"/>
        <end position="168"/>
    </location>
</feature>
<protein>
    <submittedName>
        <fullName evidence="7">Protein RKD2</fullName>
    </submittedName>
</protein>
<dbReference type="EMBL" id="GDJX01009469">
    <property type="protein sequence ID" value="JAT58467.1"/>
    <property type="molecule type" value="Transcribed_RNA"/>
</dbReference>
<keyword evidence="4" id="KW-0539">Nucleus</keyword>
<dbReference type="PANTHER" id="PTHR48460">
    <property type="entry name" value="RWP-RK DOMAIN-CONTAINING PROTEIN"/>
    <property type="match status" value="1"/>
</dbReference>
<feature type="compositionally biased region" description="Pro residues" evidence="5">
    <location>
        <begin position="72"/>
        <end position="85"/>
    </location>
</feature>
<proteinExistence type="predicted"/>
<evidence type="ECO:0000256" key="5">
    <source>
        <dbReference type="SAM" id="MobiDB-lite"/>
    </source>
</evidence>
<evidence type="ECO:0000256" key="2">
    <source>
        <dbReference type="ARBA" id="ARBA00023125"/>
    </source>
</evidence>
<keyword evidence="2" id="KW-0238">DNA-binding</keyword>
<accession>A0A1D1YUX1</accession>
<gene>
    <name evidence="7" type="primary">RKD2</name>
    <name evidence="7" type="ORF">g.84440</name>
</gene>
<evidence type="ECO:0000256" key="1">
    <source>
        <dbReference type="ARBA" id="ARBA00023015"/>
    </source>
</evidence>
<dbReference type="Pfam" id="PF02042">
    <property type="entry name" value="RWP-RK"/>
    <property type="match status" value="1"/>
</dbReference>
<name>A0A1D1YUX1_9ARAE</name>
<feature type="compositionally biased region" description="Basic and acidic residues" evidence="5">
    <location>
        <begin position="1"/>
        <end position="22"/>
    </location>
</feature>
<dbReference type="InterPro" id="IPR003035">
    <property type="entry name" value="RWP-RK_dom"/>
</dbReference>